<dbReference type="GO" id="GO:0051082">
    <property type="term" value="F:unfolded protein binding"/>
    <property type="evidence" value="ECO:0007669"/>
    <property type="project" value="TreeGrafter"/>
</dbReference>
<dbReference type="Proteomes" id="UP000515160">
    <property type="component" value="Chromosome 3"/>
</dbReference>
<dbReference type="GO" id="GO:0070072">
    <property type="term" value="P:vacuolar proton-transporting V-type ATPase complex assembly"/>
    <property type="evidence" value="ECO:0007669"/>
    <property type="project" value="InterPro"/>
</dbReference>
<sequence>MIRDKDQLQTDDSINRNQKNSSMIDESDEENETILEASEPKTTTTIDEETNCLIDVLHLQMLQLMEEHIGQQLTLETHTSRARLILARNRLQQGTSRAAVASQLPAHTPYRALCRVVKEGIATSLKLLRFDVAAAKGFVEPVTHIFGSLVPYSLRLASRKWERCVEHIVECVNVQQELQSVIRSIEQLKWARHRRRIA</sequence>
<reference evidence="4" key="1">
    <citation type="submission" date="2025-08" db="UniProtKB">
        <authorList>
            <consortium name="RefSeq"/>
        </authorList>
    </citation>
    <scope>IDENTIFICATION</scope>
    <source>
        <strain evidence="4">15112-1751.03</strain>
        <tissue evidence="4">Whole Adult</tissue>
    </source>
</reference>
<proteinExistence type="predicted"/>
<dbReference type="AlphaFoldDB" id="A0A6P8Z4U3"/>
<keyword evidence="3" id="KW-1185">Reference proteome</keyword>
<gene>
    <name evidence="4" type="primary">LOC117572730</name>
</gene>
<dbReference type="RefSeq" id="XP_034111692.1">
    <property type="nucleotide sequence ID" value="XM_034255801.2"/>
</dbReference>
<dbReference type="InterPro" id="IPR040357">
    <property type="entry name" value="Vma22/CCDC115"/>
</dbReference>
<feature type="compositionally biased region" description="Polar residues" evidence="2">
    <location>
        <begin position="10"/>
        <end position="24"/>
    </location>
</feature>
<name>A0A6P8Z4U3_DROAB</name>
<protein>
    <recommendedName>
        <fullName evidence="1">Vacuolar ATPase assembly protein VMA22</fullName>
    </recommendedName>
</protein>
<evidence type="ECO:0000256" key="1">
    <source>
        <dbReference type="ARBA" id="ARBA00093634"/>
    </source>
</evidence>
<feature type="region of interest" description="Disordered" evidence="2">
    <location>
        <begin position="1"/>
        <end position="43"/>
    </location>
</feature>
<dbReference type="OrthoDB" id="408631at2759"/>
<evidence type="ECO:0000313" key="4">
    <source>
        <dbReference type="RefSeq" id="XP_034111692.1"/>
    </source>
</evidence>
<accession>A0A6P8Z4U3</accession>
<dbReference type="PANTHER" id="PTHR31996:SF2">
    <property type="entry name" value="COILED-COIL DOMAIN-CONTAINING PROTEIN 115"/>
    <property type="match status" value="1"/>
</dbReference>
<dbReference type="PANTHER" id="PTHR31996">
    <property type="entry name" value="COILED-COIL DOMAIN-CONTAINING PROTEIN 115"/>
    <property type="match status" value="1"/>
</dbReference>
<dbReference type="GeneID" id="117572730"/>
<evidence type="ECO:0000256" key="2">
    <source>
        <dbReference type="SAM" id="MobiDB-lite"/>
    </source>
</evidence>
<organism evidence="3 4">
    <name type="scientific">Drosophila albomicans</name>
    <name type="common">Fruit fly</name>
    <dbReference type="NCBI Taxonomy" id="7291"/>
    <lineage>
        <taxon>Eukaryota</taxon>
        <taxon>Metazoa</taxon>
        <taxon>Ecdysozoa</taxon>
        <taxon>Arthropoda</taxon>
        <taxon>Hexapoda</taxon>
        <taxon>Insecta</taxon>
        <taxon>Pterygota</taxon>
        <taxon>Neoptera</taxon>
        <taxon>Endopterygota</taxon>
        <taxon>Diptera</taxon>
        <taxon>Brachycera</taxon>
        <taxon>Muscomorpha</taxon>
        <taxon>Ephydroidea</taxon>
        <taxon>Drosophilidae</taxon>
        <taxon>Drosophila</taxon>
    </lineage>
</organism>
<evidence type="ECO:0000313" key="3">
    <source>
        <dbReference type="Proteomes" id="UP000515160"/>
    </source>
</evidence>